<accession>A0A0E0M139</accession>
<dbReference type="Gramene" id="OPUNC09G08560.1">
    <property type="protein sequence ID" value="OPUNC09G08560.1"/>
    <property type="gene ID" value="OPUNC09G08560"/>
</dbReference>
<reference evidence="1" key="2">
    <citation type="submission" date="2018-05" db="EMBL/GenBank/DDBJ databases">
        <title>OpunRS2 (Oryza punctata Reference Sequence Version 2).</title>
        <authorList>
            <person name="Zhang J."/>
            <person name="Kudrna D."/>
            <person name="Lee S."/>
            <person name="Talag J."/>
            <person name="Welchert J."/>
            <person name="Wing R.A."/>
        </authorList>
    </citation>
    <scope>NUCLEOTIDE SEQUENCE [LARGE SCALE GENOMIC DNA]</scope>
</reference>
<reference evidence="1" key="1">
    <citation type="submission" date="2015-04" db="UniProtKB">
        <authorList>
            <consortium name="EnsemblPlants"/>
        </authorList>
    </citation>
    <scope>IDENTIFICATION</scope>
</reference>
<sequence length="113" mass="12463">MKGSEVTTLAMVSPACLSPAHGKTVRFYILTSDNSYVGAANLDALPHDILQWTGFKNEGLCCHNLLQLQQRYKNVRLSNQRRCAVPELGFRIRDCRVLHNGRPDGLIVVAAAA</sequence>
<proteinExistence type="predicted"/>
<name>A0A0E0M139_ORYPU</name>
<dbReference type="HOGENOM" id="CLU_2137571_0_0_1"/>
<organism evidence="1">
    <name type="scientific">Oryza punctata</name>
    <name type="common">Red rice</name>
    <dbReference type="NCBI Taxonomy" id="4537"/>
    <lineage>
        <taxon>Eukaryota</taxon>
        <taxon>Viridiplantae</taxon>
        <taxon>Streptophyta</taxon>
        <taxon>Embryophyta</taxon>
        <taxon>Tracheophyta</taxon>
        <taxon>Spermatophyta</taxon>
        <taxon>Magnoliopsida</taxon>
        <taxon>Liliopsida</taxon>
        <taxon>Poales</taxon>
        <taxon>Poaceae</taxon>
        <taxon>BOP clade</taxon>
        <taxon>Oryzoideae</taxon>
        <taxon>Oryzeae</taxon>
        <taxon>Oryzinae</taxon>
        <taxon>Oryza</taxon>
    </lineage>
</organism>
<evidence type="ECO:0000313" key="2">
    <source>
        <dbReference type="Proteomes" id="UP000026962"/>
    </source>
</evidence>
<dbReference type="Proteomes" id="UP000026962">
    <property type="component" value="Chromosome 9"/>
</dbReference>
<keyword evidence="2" id="KW-1185">Reference proteome</keyword>
<dbReference type="AlphaFoldDB" id="A0A0E0M139"/>
<evidence type="ECO:0000313" key="1">
    <source>
        <dbReference type="EnsemblPlants" id="OPUNC09G08560.1"/>
    </source>
</evidence>
<dbReference type="EnsemblPlants" id="OPUNC09G08560.1">
    <property type="protein sequence ID" value="OPUNC09G08560.1"/>
    <property type="gene ID" value="OPUNC09G08560"/>
</dbReference>
<protein>
    <submittedName>
        <fullName evidence="1">Uncharacterized protein</fullName>
    </submittedName>
</protein>